<dbReference type="InterPro" id="IPR052919">
    <property type="entry name" value="TA_system_RNase"/>
</dbReference>
<evidence type="ECO:0000313" key="3">
    <source>
        <dbReference type="Proteomes" id="UP000464577"/>
    </source>
</evidence>
<evidence type="ECO:0000259" key="1">
    <source>
        <dbReference type="Pfam" id="PF01850"/>
    </source>
</evidence>
<evidence type="ECO:0000313" key="2">
    <source>
        <dbReference type="EMBL" id="QHV95702.1"/>
    </source>
</evidence>
<dbReference type="InterPro" id="IPR029060">
    <property type="entry name" value="PIN-like_dom_sf"/>
</dbReference>
<dbReference type="KEGG" id="senf:GJR95_12085"/>
<sequence length="136" mass="15755">MRYLLDTHILVWLITDDKQLKPAIETILYEEQNEFYVSLESLREMVIKTKLNKGAFILPQGFTISVIASLLVSTLRIKSLGLTLAHIQRLEELNPEHNDPFDHLLICQAIEERLIMISHDGKFPYYRQHGLKLLAA</sequence>
<dbReference type="PANTHER" id="PTHR36173">
    <property type="entry name" value="RIBONUCLEASE VAPC16-RELATED"/>
    <property type="match status" value="1"/>
</dbReference>
<dbReference type="PANTHER" id="PTHR36173:SF2">
    <property type="entry name" value="RIBONUCLEASE VAPC16"/>
    <property type="match status" value="1"/>
</dbReference>
<protein>
    <submittedName>
        <fullName evidence="2">PIN domain-containing protein</fullName>
    </submittedName>
</protein>
<reference evidence="2 3" key="1">
    <citation type="submission" date="2019-11" db="EMBL/GenBank/DDBJ databases">
        <title>Spirosoma endbachense sp. nov., isolated from a natural salt meadow.</title>
        <authorList>
            <person name="Rojas J."/>
            <person name="Ambika Manirajan B."/>
            <person name="Ratering S."/>
            <person name="Suarez C."/>
            <person name="Geissler-Plaum R."/>
            <person name="Schnell S."/>
        </authorList>
    </citation>
    <scope>NUCLEOTIDE SEQUENCE [LARGE SCALE GENOMIC DNA]</scope>
    <source>
        <strain evidence="2 3">I-24</strain>
    </source>
</reference>
<dbReference type="RefSeq" id="WP_162386111.1">
    <property type="nucleotide sequence ID" value="NZ_CP045997.1"/>
</dbReference>
<feature type="domain" description="PIN" evidence="1">
    <location>
        <begin position="3"/>
        <end position="124"/>
    </location>
</feature>
<dbReference type="SUPFAM" id="SSF88723">
    <property type="entry name" value="PIN domain-like"/>
    <property type="match status" value="1"/>
</dbReference>
<dbReference type="Proteomes" id="UP000464577">
    <property type="component" value="Chromosome"/>
</dbReference>
<dbReference type="InterPro" id="IPR002716">
    <property type="entry name" value="PIN_dom"/>
</dbReference>
<dbReference type="InterPro" id="IPR041705">
    <property type="entry name" value="PIN_Sll0205"/>
</dbReference>
<dbReference type="Pfam" id="PF01850">
    <property type="entry name" value="PIN"/>
    <property type="match status" value="1"/>
</dbReference>
<keyword evidence="3" id="KW-1185">Reference proteome</keyword>
<dbReference type="AlphaFoldDB" id="A0A6P1VUD2"/>
<name>A0A6P1VUD2_9BACT</name>
<dbReference type="EMBL" id="CP045997">
    <property type="protein sequence ID" value="QHV95702.1"/>
    <property type="molecule type" value="Genomic_DNA"/>
</dbReference>
<gene>
    <name evidence="2" type="ORF">GJR95_12085</name>
</gene>
<dbReference type="Gene3D" id="3.40.50.1010">
    <property type="entry name" value="5'-nuclease"/>
    <property type="match status" value="1"/>
</dbReference>
<dbReference type="CDD" id="cd09872">
    <property type="entry name" value="PIN_Sll0205-like"/>
    <property type="match status" value="1"/>
</dbReference>
<organism evidence="2 3">
    <name type="scientific">Spirosoma endbachense</name>
    <dbReference type="NCBI Taxonomy" id="2666025"/>
    <lineage>
        <taxon>Bacteria</taxon>
        <taxon>Pseudomonadati</taxon>
        <taxon>Bacteroidota</taxon>
        <taxon>Cytophagia</taxon>
        <taxon>Cytophagales</taxon>
        <taxon>Cytophagaceae</taxon>
        <taxon>Spirosoma</taxon>
    </lineage>
</organism>
<accession>A0A6P1VUD2</accession>
<proteinExistence type="predicted"/>